<gene>
    <name evidence="1" type="ORF">SAMN04489717_3251</name>
</gene>
<proteinExistence type="predicted"/>
<protein>
    <recommendedName>
        <fullName evidence="3">Nucleotidyltransferase domain-containing protein</fullName>
    </recommendedName>
</protein>
<dbReference type="EMBL" id="LT629732">
    <property type="protein sequence ID" value="SDS61126.1"/>
    <property type="molecule type" value="Genomic_DNA"/>
</dbReference>
<dbReference type="SUPFAM" id="SSF81301">
    <property type="entry name" value="Nucleotidyltransferase"/>
    <property type="match status" value="1"/>
</dbReference>
<reference evidence="1 2" key="1">
    <citation type="submission" date="2016-10" db="EMBL/GenBank/DDBJ databases">
        <authorList>
            <person name="de Groot N.N."/>
        </authorList>
    </citation>
    <scope>NUCLEOTIDE SEQUENCE [LARGE SCALE GENOMIC DNA]</scope>
    <source>
        <strain evidence="1 2">DSM 22024</strain>
    </source>
</reference>
<dbReference type="OrthoDB" id="5021719at2"/>
<dbReference type="InterPro" id="IPR043519">
    <property type="entry name" value="NT_sf"/>
</dbReference>
<evidence type="ECO:0000313" key="1">
    <source>
        <dbReference type="EMBL" id="SDS61126.1"/>
    </source>
</evidence>
<accession>A0A1H1TMG0</accession>
<keyword evidence="2" id="KW-1185">Reference proteome</keyword>
<dbReference type="RefSeq" id="WP_092654503.1">
    <property type="nucleotide sequence ID" value="NZ_LT629732.1"/>
</dbReference>
<name>A0A1H1TMG0_9ACTN</name>
<sequence>MEEGHDELARPRGVEARGDPGQQLAFADRIRAILAEAIPGSTAELRGSLAAGDADVYSDIDLGWVVPDEQFGEALGCVSTALASVAPLVSFRSDPDNQRSPYLRRLFVRFAGLPLLWRLDLEVWAASVACDPAAGDDPSARGDEWCPYESALMNALGAIKQVLRGRPEVAQDGLTRGFHRVGADPRLDLSPRDRVIELADLVAAARPHLRTFASDITTAAVQELR</sequence>
<organism evidence="1 2">
    <name type="scientific">Actinopolymorpha singaporensis</name>
    <dbReference type="NCBI Taxonomy" id="117157"/>
    <lineage>
        <taxon>Bacteria</taxon>
        <taxon>Bacillati</taxon>
        <taxon>Actinomycetota</taxon>
        <taxon>Actinomycetes</taxon>
        <taxon>Propionibacteriales</taxon>
        <taxon>Actinopolymorphaceae</taxon>
        <taxon>Actinopolymorpha</taxon>
    </lineage>
</organism>
<evidence type="ECO:0000313" key="2">
    <source>
        <dbReference type="Proteomes" id="UP000198983"/>
    </source>
</evidence>
<dbReference type="Proteomes" id="UP000198983">
    <property type="component" value="Chromosome I"/>
</dbReference>
<dbReference type="AlphaFoldDB" id="A0A1H1TMG0"/>
<evidence type="ECO:0008006" key="3">
    <source>
        <dbReference type="Google" id="ProtNLM"/>
    </source>
</evidence>